<dbReference type="RefSeq" id="WP_182614625.1">
    <property type="nucleotide sequence ID" value="NZ_BAAATF010000002.1"/>
</dbReference>
<dbReference type="InterPro" id="IPR049049">
    <property type="entry name" value="Beta-AFase-like_GH127_C"/>
</dbReference>
<proteinExistence type="predicted"/>
<reference evidence="5 6" key="1">
    <citation type="submission" date="2020-07" db="EMBL/GenBank/DDBJ databases">
        <title>Sequencing the genomes of 1000 actinobacteria strains.</title>
        <authorList>
            <person name="Klenk H.-P."/>
        </authorList>
    </citation>
    <scope>NUCLEOTIDE SEQUENCE [LARGE SCALE GENOMIC DNA]</scope>
    <source>
        <strain evidence="5 6">DSM 44121</strain>
    </source>
</reference>
<evidence type="ECO:0000259" key="3">
    <source>
        <dbReference type="Pfam" id="PF20736"/>
    </source>
</evidence>
<protein>
    <recommendedName>
        <fullName evidence="7">Glycoside hydrolase family 127 protein</fullName>
    </recommendedName>
</protein>
<accession>A0A7W3J666</accession>
<dbReference type="InterPro" id="IPR049046">
    <property type="entry name" value="Beta-AFase-like_GH127_middle"/>
</dbReference>
<evidence type="ECO:0000313" key="5">
    <source>
        <dbReference type="EMBL" id="MBA8806977.1"/>
    </source>
</evidence>
<feature type="domain" description="Non-reducing end beta-L-arabinofuranosidase-like GH127 middle" evidence="3">
    <location>
        <begin position="438"/>
        <end position="501"/>
    </location>
</feature>
<dbReference type="SUPFAM" id="SSF48208">
    <property type="entry name" value="Six-hairpin glycosidases"/>
    <property type="match status" value="1"/>
</dbReference>
<evidence type="ECO:0008006" key="7">
    <source>
        <dbReference type="Google" id="ProtNLM"/>
    </source>
</evidence>
<name>A0A7W3J666_9MICO</name>
<dbReference type="PANTHER" id="PTHR43465">
    <property type="entry name" value="DUF1680 DOMAIN PROTEIN (AFU_ORTHOLOGUE AFUA_1G08910)"/>
    <property type="match status" value="1"/>
</dbReference>
<feature type="domain" description="Non-reducing end beta-L-arabinofuranosidase-like GH127 C-terminal" evidence="4">
    <location>
        <begin position="581"/>
        <end position="731"/>
    </location>
</feature>
<dbReference type="Proteomes" id="UP000540568">
    <property type="component" value="Unassembled WGS sequence"/>
</dbReference>
<dbReference type="Pfam" id="PF20736">
    <property type="entry name" value="Glyco_hydro127M"/>
    <property type="match status" value="1"/>
</dbReference>
<dbReference type="InterPro" id="IPR008928">
    <property type="entry name" value="6-hairpin_glycosidase_sf"/>
</dbReference>
<feature type="domain" description="Non-reducing end beta-L-arabinofuranosidase-like GH127 catalytic" evidence="2">
    <location>
        <begin position="30"/>
        <end position="427"/>
    </location>
</feature>
<dbReference type="InterPro" id="IPR012878">
    <property type="entry name" value="Beta-AFase-like_GH127_cat"/>
</dbReference>
<dbReference type="InterPro" id="IPR049174">
    <property type="entry name" value="Beta-AFase-like"/>
</dbReference>
<evidence type="ECO:0000256" key="1">
    <source>
        <dbReference type="SAM" id="MobiDB-lite"/>
    </source>
</evidence>
<keyword evidence="6" id="KW-1185">Reference proteome</keyword>
<dbReference type="GO" id="GO:0005975">
    <property type="term" value="P:carbohydrate metabolic process"/>
    <property type="evidence" value="ECO:0007669"/>
    <property type="project" value="InterPro"/>
</dbReference>
<sequence>MLFPTGHRGAAAPAPVVPSTGRLTPLGLDQVRITGGPWARRQEVNATATLAHIEHWLEREGWLGNFDLAVAGGLAGELAEKRRGREFSDSEVYKLLEAMAWELGRRPDADLQERFDAIVLRVAAAQEPDGYIGTRFGRPGQQPRYTDLEWGHELYCQGHLYQAAAARARTGKPDDLLVDVARRSADHVCATFGPAGNQGICGHSEIELGLAELGRALGEPRYLAQAALFVERHGHGTLADIEFGRSYYQDVVPVRDSEVLHGHAVRANYLAAGAVDVAVETGDTGLLDAVAGQWARAQARRTYVTGGQGSHHQDEAFGDDWVLPPDRAYSETCASVGSVMVSWRLLLARGGVEYADAIERALTNVVATSPAHDGQSFFYANTLHQRVPAEHVADDVVSKRAEASLRAPWFEVSCCPPNVARTFASLAAYVATVDDGGVQLHQYAPAEIRAELPSGERVGLDVVTDYPANGRVEVRVVEAPAGDWTLTLRVPAWSGVARVRVGSGGGAGAVGGGDAGVGGAGVDVGVGDGSGAGVDVGVGVGVGDGVRGGDDGAVREVGPGLVAVAGPRTGGVVVLDLDAAPRFVVPDPHIDAVRGCVAVQRGPEVLCLESVDLEAVGLGAGADGSGGGVDDVVVDTSVPPWEVNGTVYVRAGLLRAGAGVAAAAAARAGAEADAAGAGDSGDNTADADAGWPYKAADDVVPHPRPELHDVPLVAYHDWANRGPATMRVWLPTL</sequence>
<evidence type="ECO:0000259" key="2">
    <source>
        <dbReference type="Pfam" id="PF07944"/>
    </source>
</evidence>
<feature type="compositionally biased region" description="Low complexity" evidence="1">
    <location>
        <begin position="673"/>
        <end position="690"/>
    </location>
</feature>
<evidence type="ECO:0000259" key="4">
    <source>
        <dbReference type="Pfam" id="PF20737"/>
    </source>
</evidence>
<feature type="region of interest" description="Disordered" evidence="1">
    <location>
        <begin position="673"/>
        <end position="697"/>
    </location>
</feature>
<dbReference type="AlphaFoldDB" id="A0A7W3J666"/>
<dbReference type="EMBL" id="JACGWV010000001">
    <property type="protein sequence ID" value="MBA8806977.1"/>
    <property type="molecule type" value="Genomic_DNA"/>
</dbReference>
<dbReference type="Pfam" id="PF07944">
    <property type="entry name" value="Beta-AFase-like_GH127_cat"/>
    <property type="match status" value="1"/>
</dbReference>
<organism evidence="5 6">
    <name type="scientific">Promicromonospora sukumoe</name>
    <dbReference type="NCBI Taxonomy" id="88382"/>
    <lineage>
        <taxon>Bacteria</taxon>
        <taxon>Bacillati</taxon>
        <taxon>Actinomycetota</taxon>
        <taxon>Actinomycetes</taxon>
        <taxon>Micrococcales</taxon>
        <taxon>Promicromonosporaceae</taxon>
        <taxon>Promicromonospora</taxon>
    </lineage>
</organism>
<comment type="caution">
    <text evidence="5">The sequence shown here is derived from an EMBL/GenBank/DDBJ whole genome shotgun (WGS) entry which is preliminary data.</text>
</comment>
<dbReference type="PANTHER" id="PTHR43465:SF2">
    <property type="entry name" value="DUF1680 DOMAIN PROTEIN (AFU_ORTHOLOGUE AFUA_1G08910)"/>
    <property type="match status" value="1"/>
</dbReference>
<gene>
    <name evidence="5" type="ORF">FHX71_000919</name>
</gene>
<dbReference type="Pfam" id="PF20737">
    <property type="entry name" value="Glyco_hydro127C"/>
    <property type="match status" value="1"/>
</dbReference>
<evidence type="ECO:0000313" key="6">
    <source>
        <dbReference type="Proteomes" id="UP000540568"/>
    </source>
</evidence>